<evidence type="ECO:0000313" key="4">
    <source>
        <dbReference type="Proteomes" id="UP001605036"/>
    </source>
</evidence>
<comment type="caution">
    <text evidence="3">The sequence shown here is derived from an EMBL/GenBank/DDBJ whole genome shotgun (WGS) entry which is preliminary data.</text>
</comment>
<keyword evidence="2" id="KW-0812">Transmembrane</keyword>
<name>A0ABD1YCW0_9MARC</name>
<keyword evidence="2" id="KW-1133">Transmembrane helix</keyword>
<feature type="transmembrane region" description="Helical" evidence="2">
    <location>
        <begin position="27"/>
        <end position="48"/>
    </location>
</feature>
<sequence length="178" mass="19446">MEDTGSLNPDFSPASTDTVSVKTLLPVTIPIVAFFAIVVCVFCVVGSYRKYKVRMRQWSRKVWAEPLPAEPDSPGRVDENRDDEQAAEAQIEMQPRPNAPAAGGNGNSAAGPAHVGGNQPQPAAAEENLQPHGQAATHDTTENLESRVRPRASRCYIPTHMSKVNHRLRLQGPNEERL</sequence>
<feature type="compositionally biased region" description="Low complexity" evidence="1">
    <location>
        <begin position="99"/>
        <end position="113"/>
    </location>
</feature>
<evidence type="ECO:0000256" key="2">
    <source>
        <dbReference type="SAM" id="Phobius"/>
    </source>
</evidence>
<feature type="region of interest" description="Disordered" evidence="1">
    <location>
        <begin position="66"/>
        <end position="152"/>
    </location>
</feature>
<evidence type="ECO:0000256" key="1">
    <source>
        <dbReference type="SAM" id="MobiDB-lite"/>
    </source>
</evidence>
<organism evidence="3 4">
    <name type="scientific">Riccia fluitans</name>
    <dbReference type="NCBI Taxonomy" id="41844"/>
    <lineage>
        <taxon>Eukaryota</taxon>
        <taxon>Viridiplantae</taxon>
        <taxon>Streptophyta</taxon>
        <taxon>Embryophyta</taxon>
        <taxon>Marchantiophyta</taxon>
        <taxon>Marchantiopsida</taxon>
        <taxon>Marchantiidae</taxon>
        <taxon>Marchantiales</taxon>
        <taxon>Ricciaceae</taxon>
        <taxon>Riccia</taxon>
    </lineage>
</organism>
<proteinExistence type="predicted"/>
<feature type="compositionally biased region" description="Basic and acidic residues" evidence="1">
    <location>
        <begin position="139"/>
        <end position="148"/>
    </location>
</feature>
<protein>
    <submittedName>
        <fullName evidence="3">Uncharacterized protein</fullName>
    </submittedName>
</protein>
<dbReference type="Proteomes" id="UP001605036">
    <property type="component" value="Unassembled WGS sequence"/>
</dbReference>
<dbReference type="AlphaFoldDB" id="A0ABD1YCW0"/>
<reference evidence="3 4" key="1">
    <citation type="submission" date="2024-09" db="EMBL/GenBank/DDBJ databases">
        <title>Chromosome-scale assembly of Riccia fluitans.</title>
        <authorList>
            <person name="Paukszto L."/>
            <person name="Sawicki J."/>
            <person name="Karawczyk K."/>
            <person name="Piernik-Szablinska J."/>
            <person name="Szczecinska M."/>
            <person name="Mazdziarz M."/>
        </authorList>
    </citation>
    <scope>NUCLEOTIDE SEQUENCE [LARGE SCALE GENOMIC DNA]</scope>
    <source>
        <strain evidence="3">Rf_01</strain>
        <tissue evidence="3">Aerial parts of the thallus</tissue>
    </source>
</reference>
<keyword evidence="4" id="KW-1185">Reference proteome</keyword>
<dbReference type="EMBL" id="JBHFFA010000006">
    <property type="protein sequence ID" value="KAL2623387.1"/>
    <property type="molecule type" value="Genomic_DNA"/>
</dbReference>
<accession>A0ABD1YCW0</accession>
<evidence type="ECO:0000313" key="3">
    <source>
        <dbReference type="EMBL" id="KAL2623387.1"/>
    </source>
</evidence>
<gene>
    <name evidence="3" type="ORF">R1flu_003592</name>
</gene>
<keyword evidence="2" id="KW-0472">Membrane</keyword>